<sequence length="804" mass="89972">TTICNIKTHDTKNWLLASTLKPSNSQAYTSEELYRPWSTSKASTSQTYTSKDPVDMSQMTPSTQDRQKATVVDIHSVDEGQMGTDVDNTPPEEQPDEIGEGHRHTNVDNTPPEEQPDTLTDLEDKTLPTPAAEETTECHIDEKANTTNNNTVVVTAELHHHSSDKSLKRPTLPIPDSDRIVHLDSEDDDRIEILSSGDEFRVTKEHLRQLKEDRREDIPQRPPQRSSRRSKRPSQRPSKQSAQTSWSKQQRPSKKQSSQSSGSSQTTLAFKTVPAPTPAPAQIDDDDVVEVMEVVTERQPPKRAAHTKQRTGETVKTTEIGMSSASVVNVTRHLAVKTPAHLAVDVQDYIPVREPSKRQYGGRRVCSICGVDTIRLDLHLVRCHEMTRQDADYQKAFEDSADFVFVNIHSVDEGQMGTDVDHTPPEEQQDQIGEGHRRPTVVGVDIHSVEEGHMLTDVDNTPPEEQPDEIGEGHRHTNVDNTPPEDQPDTLTDLEDKTLPTPAAEETTECHIDEKANTTNNNTVVVTAELHHHSSDKSLKRKEQVLIRPSRFQRTSKTNPPNSGLGQNRQAAGELDIAIEGWMVGSYLSGDRHSFLHNMVEEAGTRKLTAPEQLEVRYCLMTLLILTNAKRAGDITHLTKDQVVKAKSAKGEDVELLVYEHKEAKSGKKCPIRVTAEVLAFLQKFGKHVCNNTKYMFVTKTGTQISSSSMSKMVNAEWQKFGKSIGKDLPKLTASLNRKLTVTTIREAGADRQTQTALAKHMAHKPETADRFYDKSRRTTDRHCALDSIEGEYKQAFQEKETNV</sequence>
<dbReference type="InterPro" id="IPR013762">
    <property type="entry name" value="Integrase-like_cat_sf"/>
</dbReference>
<gene>
    <name evidence="3" type="ORF">MGAL_10B092511</name>
</gene>
<dbReference type="InterPro" id="IPR011010">
    <property type="entry name" value="DNA_brk_join_enz"/>
</dbReference>
<feature type="compositionally biased region" description="Basic and acidic residues" evidence="2">
    <location>
        <begin position="210"/>
        <end position="219"/>
    </location>
</feature>
<dbReference type="SUPFAM" id="SSF56349">
    <property type="entry name" value="DNA breaking-rejoining enzymes"/>
    <property type="match status" value="1"/>
</dbReference>
<evidence type="ECO:0000256" key="2">
    <source>
        <dbReference type="SAM" id="MobiDB-lite"/>
    </source>
</evidence>
<evidence type="ECO:0000313" key="3">
    <source>
        <dbReference type="EMBL" id="VDI51503.1"/>
    </source>
</evidence>
<dbReference type="Proteomes" id="UP000596742">
    <property type="component" value="Unassembled WGS sequence"/>
</dbReference>
<feature type="region of interest" description="Disordered" evidence="2">
    <location>
        <begin position="453"/>
        <end position="496"/>
    </location>
</feature>
<dbReference type="AlphaFoldDB" id="A0A8B6FNB2"/>
<name>A0A8B6FNB2_MYTGA</name>
<accession>A0A8B6FNB2</accession>
<evidence type="ECO:0000313" key="4">
    <source>
        <dbReference type="Proteomes" id="UP000596742"/>
    </source>
</evidence>
<keyword evidence="4" id="KW-1185">Reference proteome</keyword>
<feature type="non-terminal residue" evidence="3">
    <location>
        <position position="1"/>
    </location>
</feature>
<feature type="compositionally biased region" description="Basic and acidic residues" evidence="2">
    <location>
        <begin position="158"/>
        <end position="167"/>
    </location>
</feature>
<keyword evidence="1" id="KW-0233">DNA recombination</keyword>
<dbReference type="GO" id="GO:0003677">
    <property type="term" value="F:DNA binding"/>
    <property type="evidence" value="ECO:0007669"/>
    <property type="project" value="InterPro"/>
</dbReference>
<protein>
    <submittedName>
        <fullName evidence="3">Uncharacterized protein</fullName>
    </submittedName>
</protein>
<dbReference type="GO" id="GO:0006310">
    <property type="term" value="P:DNA recombination"/>
    <property type="evidence" value="ECO:0007669"/>
    <property type="project" value="UniProtKB-KW"/>
</dbReference>
<dbReference type="EMBL" id="UYJE01007070">
    <property type="protein sequence ID" value="VDI51503.1"/>
    <property type="molecule type" value="Genomic_DNA"/>
</dbReference>
<feature type="region of interest" description="Disordered" evidence="2">
    <location>
        <begin position="210"/>
        <end position="267"/>
    </location>
</feature>
<feature type="compositionally biased region" description="Low complexity" evidence="2">
    <location>
        <begin position="235"/>
        <end position="265"/>
    </location>
</feature>
<feature type="region of interest" description="Disordered" evidence="2">
    <location>
        <begin position="548"/>
        <end position="569"/>
    </location>
</feature>
<dbReference type="GO" id="GO:0015074">
    <property type="term" value="P:DNA integration"/>
    <property type="evidence" value="ECO:0007669"/>
    <property type="project" value="InterPro"/>
</dbReference>
<evidence type="ECO:0000256" key="1">
    <source>
        <dbReference type="ARBA" id="ARBA00023172"/>
    </source>
</evidence>
<feature type="region of interest" description="Disordered" evidence="2">
    <location>
        <begin position="158"/>
        <end position="179"/>
    </location>
</feature>
<feature type="compositionally biased region" description="Polar residues" evidence="2">
    <location>
        <begin position="552"/>
        <end position="569"/>
    </location>
</feature>
<organism evidence="3 4">
    <name type="scientific">Mytilus galloprovincialis</name>
    <name type="common">Mediterranean mussel</name>
    <dbReference type="NCBI Taxonomy" id="29158"/>
    <lineage>
        <taxon>Eukaryota</taxon>
        <taxon>Metazoa</taxon>
        <taxon>Spiralia</taxon>
        <taxon>Lophotrochozoa</taxon>
        <taxon>Mollusca</taxon>
        <taxon>Bivalvia</taxon>
        <taxon>Autobranchia</taxon>
        <taxon>Pteriomorphia</taxon>
        <taxon>Mytilida</taxon>
        <taxon>Mytiloidea</taxon>
        <taxon>Mytilidae</taxon>
        <taxon>Mytilinae</taxon>
        <taxon>Mytilus</taxon>
    </lineage>
</organism>
<reference evidence="3" key="1">
    <citation type="submission" date="2018-11" db="EMBL/GenBank/DDBJ databases">
        <authorList>
            <person name="Alioto T."/>
            <person name="Alioto T."/>
        </authorList>
    </citation>
    <scope>NUCLEOTIDE SEQUENCE</scope>
</reference>
<proteinExistence type="predicted"/>
<comment type="caution">
    <text evidence="3">The sequence shown here is derived from an EMBL/GenBank/DDBJ whole genome shotgun (WGS) entry which is preliminary data.</text>
</comment>
<dbReference type="OrthoDB" id="6159962at2759"/>
<feature type="region of interest" description="Disordered" evidence="2">
    <location>
        <begin position="35"/>
        <end position="124"/>
    </location>
</feature>
<feature type="compositionally biased region" description="Polar residues" evidence="2">
    <location>
        <begin position="37"/>
        <end position="50"/>
    </location>
</feature>
<dbReference type="Gene3D" id="1.10.443.10">
    <property type="entry name" value="Intergrase catalytic core"/>
    <property type="match status" value="1"/>
</dbReference>